<evidence type="ECO:0000313" key="2">
    <source>
        <dbReference type="EMBL" id="PVJ50302.1"/>
    </source>
</evidence>
<feature type="domain" description="Mor transcription activator" evidence="1">
    <location>
        <begin position="14"/>
        <end position="115"/>
    </location>
</feature>
<dbReference type="RefSeq" id="WP_108415176.1">
    <property type="nucleotide sequence ID" value="NZ_QDLV01000003.1"/>
</dbReference>
<evidence type="ECO:0000313" key="4">
    <source>
        <dbReference type="Proteomes" id="UP000245068"/>
    </source>
</evidence>
<comment type="caution">
    <text evidence="2">The sequence shown here is derived from an EMBL/GenBank/DDBJ whole genome shotgun (WGS) entry which is preliminary data.</text>
</comment>
<dbReference type="SUPFAM" id="SSF46689">
    <property type="entry name" value="Homeodomain-like"/>
    <property type="match status" value="1"/>
</dbReference>
<reference evidence="4 5" key="1">
    <citation type="submission" date="2018-04" db="EMBL/GenBank/DDBJ databases">
        <title>Serotype diversity and antimicrobial resistance among Salmonella enterica isolated from patients at an equine referral hospital.</title>
        <authorList>
            <person name="Leon I.M."/>
            <person name="Lawhon S.D."/>
            <person name="Norman K.N."/>
            <person name="Threadgill D.S."/>
            <person name="Ohta N."/>
            <person name="Vinasco J."/>
            <person name="Scott H.M."/>
        </authorList>
    </citation>
    <scope>NUCLEOTIDE SEQUENCE [LARGE SCALE GENOMIC DNA]</scope>
    <source>
        <strain evidence="3 4">159</strain>
        <strain evidence="2 5">230</strain>
    </source>
</reference>
<protein>
    <recommendedName>
        <fullName evidence="1">Mor transcription activator domain-containing protein</fullName>
    </recommendedName>
</protein>
<dbReference type="PANTHER" id="PTHR37812:SF1">
    <property type="entry name" value="MU-LIKE PROPHAGE FLUMU PROTEIN C"/>
    <property type="match status" value="1"/>
</dbReference>
<dbReference type="EMBL" id="QDLV01000003">
    <property type="protein sequence ID" value="PVJ50302.1"/>
    <property type="molecule type" value="Genomic_DNA"/>
</dbReference>
<dbReference type="EMBL" id="QDOO01000008">
    <property type="protein sequence ID" value="PVM66568.1"/>
    <property type="molecule type" value="Genomic_DNA"/>
</dbReference>
<dbReference type="Proteomes" id="UP000245068">
    <property type="component" value="Unassembled WGS sequence"/>
</dbReference>
<evidence type="ECO:0000313" key="5">
    <source>
        <dbReference type="Proteomes" id="UP000245551"/>
    </source>
</evidence>
<sequence>MTKLSEAPESRKKGTEVLAYFGVVLSEQLGNAGLPEDSASKIALDVMDIMKFEFGGQNIYFPRGRIEQCRDKADEVYAKFMNGESIQSLAHEFGHSIQWIYQMIAQVRARLKAEREAARTVGAKADYQRWKKENGRG</sequence>
<organism evidence="2 5">
    <name type="scientific">Salmonella enterica subsp. enterica serovar Gaminara</name>
    <dbReference type="NCBI Taxonomy" id="913070"/>
    <lineage>
        <taxon>Bacteria</taxon>
        <taxon>Pseudomonadati</taxon>
        <taxon>Pseudomonadota</taxon>
        <taxon>Gammaproteobacteria</taxon>
        <taxon>Enterobacterales</taxon>
        <taxon>Enterobacteriaceae</taxon>
        <taxon>Salmonella</taxon>
    </lineage>
</organism>
<dbReference type="PANTHER" id="PTHR37812">
    <property type="entry name" value="MU-LIKE PROPHAGE FLUMU PROTEIN C"/>
    <property type="match status" value="1"/>
</dbReference>
<evidence type="ECO:0000259" key="1">
    <source>
        <dbReference type="Pfam" id="PF08765"/>
    </source>
</evidence>
<dbReference type="InterPro" id="IPR014875">
    <property type="entry name" value="Mor_transcription_activator"/>
</dbReference>
<dbReference type="Gene3D" id="1.10.10.60">
    <property type="entry name" value="Homeodomain-like"/>
    <property type="match status" value="1"/>
</dbReference>
<proteinExistence type="predicted"/>
<name>A0A2T8XI64_SALET</name>
<accession>A0A2T8XI64</accession>
<gene>
    <name evidence="3" type="ORF">C4784_10245</name>
    <name evidence="2" type="ORF">C4855_05285</name>
</gene>
<dbReference type="Pfam" id="PF08765">
    <property type="entry name" value="Mor"/>
    <property type="match status" value="1"/>
</dbReference>
<dbReference type="AlphaFoldDB" id="A0A2T8XI64"/>
<dbReference type="InterPro" id="IPR052411">
    <property type="entry name" value="c-mor_Regulatory_Protein"/>
</dbReference>
<dbReference type="Proteomes" id="UP000245551">
    <property type="component" value="Unassembled WGS sequence"/>
</dbReference>
<evidence type="ECO:0000313" key="3">
    <source>
        <dbReference type="EMBL" id="PVM66568.1"/>
    </source>
</evidence>
<dbReference type="InterPro" id="IPR009057">
    <property type="entry name" value="Homeodomain-like_sf"/>
</dbReference>